<evidence type="ECO:0000313" key="2">
    <source>
        <dbReference type="EnsemblPlants" id="PGSC0003DMT400094940"/>
    </source>
</evidence>
<feature type="compositionally biased region" description="Low complexity" evidence="1">
    <location>
        <begin position="58"/>
        <end position="76"/>
    </location>
</feature>
<dbReference type="Gramene" id="PGSC0003DMT400094940">
    <property type="protein sequence ID" value="PGSC0003DMT400094940"/>
    <property type="gene ID" value="PGSC0003DMG400044511"/>
</dbReference>
<dbReference type="Proteomes" id="UP000011115">
    <property type="component" value="Unassembled WGS sequence"/>
</dbReference>
<sequence length="181" mass="19728">MSPTPRAMIVLPSLRREHRVREKVVGSHSLGQLSRSTFIKEVSGGHNSTPITEHDETTPSSSSSSPTSSAPRASIPTGFSMLSLTRLQKLDSNRDSIAAYSSMDEKGHRGHGGKRENVVDDKIQLIFTKASPTNGGGDVISALFEDEEPTQDLPRVTGKCVRMMPLVTLMRAARLQECDVR</sequence>
<proteinExistence type="predicted"/>
<reference evidence="2" key="2">
    <citation type="submission" date="2015-06" db="UniProtKB">
        <authorList>
            <consortium name="EnsemblPlants"/>
        </authorList>
    </citation>
    <scope>IDENTIFICATION</scope>
    <source>
        <strain evidence="2">DM1-3 516 R44</strain>
    </source>
</reference>
<evidence type="ECO:0000313" key="3">
    <source>
        <dbReference type="Proteomes" id="UP000011115"/>
    </source>
</evidence>
<dbReference type="InParanoid" id="M1DV77"/>
<organism evidence="2 3">
    <name type="scientific">Solanum tuberosum</name>
    <name type="common">Potato</name>
    <dbReference type="NCBI Taxonomy" id="4113"/>
    <lineage>
        <taxon>Eukaryota</taxon>
        <taxon>Viridiplantae</taxon>
        <taxon>Streptophyta</taxon>
        <taxon>Embryophyta</taxon>
        <taxon>Tracheophyta</taxon>
        <taxon>Spermatophyta</taxon>
        <taxon>Magnoliopsida</taxon>
        <taxon>eudicotyledons</taxon>
        <taxon>Gunneridae</taxon>
        <taxon>Pentapetalae</taxon>
        <taxon>asterids</taxon>
        <taxon>lamiids</taxon>
        <taxon>Solanales</taxon>
        <taxon>Solanaceae</taxon>
        <taxon>Solanoideae</taxon>
        <taxon>Solaneae</taxon>
        <taxon>Solanum</taxon>
    </lineage>
</organism>
<protein>
    <recommendedName>
        <fullName evidence="4">Integrase core domain containing protein</fullName>
    </recommendedName>
</protein>
<evidence type="ECO:0008006" key="4">
    <source>
        <dbReference type="Google" id="ProtNLM"/>
    </source>
</evidence>
<dbReference type="PaxDb" id="4113-PGSC0003DMT400094940"/>
<reference evidence="3" key="1">
    <citation type="journal article" date="2011" name="Nature">
        <title>Genome sequence and analysis of the tuber crop potato.</title>
        <authorList>
            <consortium name="The Potato Genome Sequencing Consortium"/>
        </authorList>
    </citation>
    <scope>NUCLEOTIDE SEQUENCE [LARGE SCALE GENOMIC DNA]</scope>
    <source>
        <strain evidence="3">cv. DM1-3 516 R44</strain>
    </source>
</reference>
<evidence type="ECO:0000256" key="1">
    <source>
        <dbReference type="SAM" id="MobiDB-lite"/>
    </source>
</evidence>
<dbReference type="HOGENOM" id="CLU_1491534_0_0_1"/>
<feature type="region of interest" description="Disordered" evidence="1">
    <location>
        <begin position="42"/>
        <end position="76"/>
    </location>
</feature>
<name>M1DV77_SOLTU</name>
<dbReference type="EnsemblPlants" id="PGSC0003DMT400094940">
    <property type="protein sequence ID" value="PGSC0003DMT400094940"/>
    <property type="gene ID" value="PGSC0003DMG400044511"/>
</dbReference>
<dbReference type="AlphaFoldDB" id="M1DV77"/>
<accession>M1DV77</accession>
<keyword evidence="3" id="KW-1185">Reference proteome</keyword>